<evidence type="ECO:0000259" key="1">
    <source>
        <dbReference type="Pfam" id="PF16220"/>
    </source>
</evidence>
<dbReference type="PIRSF" id="PIRSF018266">
    <property type="entry name" value="FecR"/>
    <property type="match status" value="1"/>
</dbReference>
<organism evidence="2 3">
    <name type="scientific">Sphingomonas echinoides</name>
    <dbReference type="NCBI Taxonomy" id="59803"/>
    <lineage>
        <taxon>Bacteria</taxon>
        <taxon>Pseudomonadati</taxon>
        <taxon>Pseudomonadota</taxon>
        <taxon>Alphaproteobacteria</taxon>
        <taxon>Sphingomonadales</taxon>
        <taxon>Sphingomonadaceae</taxon>
        <taxon>Sphingomonas</taxon>
    </lineage>
</organism>
<comment type="caution">
    <text evidence="2">The sequence shown here is derived from an EMBL/GenBank/DDBJ whole genome shotgun (WGS) entry which is preliminary data.</text>
</comment>
<dbReference type="PROSITE" id="PS51318">
    <property type="entry name" value="TAT"/>
    <property type="match status" value="1"/>
</dbReference>
<dbReference type="EMBL" id="JAWXXV010000001">
    <property type="protein sequence ID" value="MDX5985212.1"/>
    <property type="molecule type" value="Genomic_DNA"/>
</dbReference>
<evidence type="ECO:0000313" key="2">
    <source>
        <dbReference type="EMBL" id="MDX5985212.1"/>
    </source>
</evidence>
<reference evidence="2 3" key="1">
    <citation type="submission" date="2023-11" db="EMBL/GenBank/DDBJ databases">
        <title>MicrobeMod: A computational toolkit for identifying prokaryotic methylation and restriction-modification with nanopore sequencing.</title>
        <authorList>
            <person name="Crits-Christoph A."/>
            <person name="Kang S.C."/>
            <person name="Lee H."/>
            <person name="Ostrov N."/>
        </authorList>
    </citation>
    <scope>NUCLEOTIDE SEQUENCE [LARGE SCALE GENOMIC DNA]</scope>
    <source>
        <strain evidence="2 3">ATCC 14820</strain>
    </source>
</reference>
<dbReference type="RefSeq" id="WP_010402231.1">
    <property type="nucleotide sequence ID" value="NZ_JAWXXV010000001.1"/>
</dbReference>
<proteinExistence type="predicted"/>
<dbReference type="InterPro" id="IPR006311">
    <property type="entry name" value="TAT_signal"/>
</dbReference>
<dbReference type="Gene3D" id="3.55.50.30">
    <property type="match status" value="1"/>
</dbReference>
<dbReference type="PANTHER" id="PTHR30273:SF2">
    <property type="entry name" value="PROTEIN FECR"/>
    <property type="match status" value="1"/>
</dbReference>
<dbReference type="InterPro" id="IPR032623">
    <property type="entry name" value="FecR_N"/>
</dbReference>
<accession>A0ABU4PPY7</accession>
<dbReference type="InterPro" id="IPR012373">
    <property type="entry name" value="Ferrdict_sens_TM"/>
</dbReference>
<dbReference type="Proteomes" id="UP001279660">
    <property type="component" value="Unassembled WGS sequence"/>
</dbReference>
<feature type="domain" description="FecR N-terminal" evidence="1">
    <location>
        <begin position="16"/>
        <end position="54"/>
    </location>
</feature>
<evidence type="ECO:0000313" key="3">
    <source>
        <dbReference type="Proteomes" id="UP001279660"/>
    </source>
</evidence>
<dbReference type="PANTHER" id="PTHR30273">
    <property type="entry name" value="PERIPLASMIC SIGNAL SENSOR AND SIGMA FACTOR ACTIVATOR FECR-RELATED"/>
    <property type="match status" value="1"/>
</dbReference>
<keyword evidence="3" id="KW-1185">Reference proteome</keyword>
<name>A0ABU4PPY7_9SPHN</name>
<gene>
    <name evidence="2" type="ORF">SIL82_13165</name>
</gene>
<dbReference type="Pfam" id="PF16220">
    <property type="entry name" value="DUF4880"/>
    <property type="match status" value="1"/>
</dbReference>
<sequence length="314" mass="32981">MSGLSESPQQHADLTDEAAAWLAALDAGSADVAAFEAWREADIRHAVAFVEVASTWRDLDALRLANGELAREGRAEPIVPERPGRRHILRAAASVAVAVVVGGGFAYRAAARASATTAVGQRKTVAAAPGLSLDLNTDTRVSWKAGMPARVWLEQGEIAVRLAALHRLELLTPGGKFLLEPGAYNARLRGAGCELAILSGGGTFEGTTRRIGAGDVALANAGQMALRDAPDLGSIGAWQHDTLVLNGQSLDYALAEMNRYLPDKIVIGDPDLSRLRLGGTFSTTNPAEFLQALRTSFGVRATTGANGGIVLTRI</sequence>
<protein>
    <submittedName>
        <fullName evidence="2">DUF4880 domain-containing protein</fullName>
    </submittedName>
</protein>